<evidence type="ECO:0000313" key="1">
    <source>
        <dbReference type="EMBL" id="QRF03841.1"/>
    </source>
</evidence>
<reference evidence="1 2" key="1">
    <citation type="submission" date="2020-03" db="EMBL/GenBank/DDBJ databases">
        <title>Genome mining and metabolic profiling illuminate the polycyclic tetramate macrolactams from Streptomyces koyangensis SCSIO 5802.</title>
        <authorList>
            <person name="Ding W."/>
        </authorList>
    </citation>
    <scope>NUCLEOTIDE SEQUENCE [LARGE SCALE GENOMIC DNA]</scope>
    <source>
        <strain evidence="1 2">SCSIO 5802</strain>
    </source>
</reference>
<dbReference type="EMBL" id="CP049945">
    <property type="protein sequence ID" value="QRF03841.1"/>
    <property type="molecule type" value="Genomic_DNA"/>
</dbReference>
<organism evidence="1 2">
    <name type="scientific">Streptomyces koyangensis</name>
    <dbReference type="NCBI Taxonomy" id="188770"/>
    <lineage>
        <taxon>Bacteria</taxon>
        <taxon>Bacillati</taxon>
        <taxon>Actinomycetota</taxon>
        <taxon>Actinomycetes</taxon>
        <taxon>Kitasatosporales</taxon>
        <taxon>Streptomycetaceae</taxon>
        <taxon>Streptomyces</taxon>
        <taxon>Streptomyces aurantiacus group</taxon>
    </lineage>
</organism>
<protein>
    <recommendedName>
        <fullName evidence="3">DUF1963 domain-containing protein</fullName>
    </recommendedName>
</protein>
<evidence type="ECO:0008006" key="3">
    <source>
        <dbReference type="Google" id="ProtNLM"/>
    </source>
</evidence>
<proteinExistence type="predicted"/>
<keyword evidence="2" id="KW-1185">Reference proteome</keyword>
<dbReference type="Gene3D" id="2.30.320.10">
    <property type="entry name" value="YwqG-like"/>
    <property type="match status" value="1"/>
</dbReference>
<sequence length="258" mass="27804">MTAILTHEAVRDAAHDAGRTLGLPEPVTEAFVRLLRPCLHLCPYEVLPEELRKEDPRPVARIAGSAQLPEGVDVPSCAAHVLTVDCAALPTGVLDIAFPADGHVVVLADITDQDDSYVFHVPAGTETVERHPADHDALASVAPYPLYAVPGITTLRGLSLARVPEAVAYAEKDAERAQLVAELIRRIQSLLSVRWGHKVQLGGYSPTWQDPLEDDGDVLLLSIPESMVSGDDCITHVTGTPEEIAECRYDGLAFLVET</sequence>
<evidence type="ECO:0000313" key="2">
    <source>
        <dbReference type="Proteomes" id="UP000596311"/>
    </source>
</evidence>
<gene>
    <name evidence="1" type="ORF">G9U55_17720</name>
</gene>
<dbReference type="RefSeq" id="WP_203215248.1">
    <property type="nucleotide sequence ID" value="NZ_CP049945.1"/>
</dbReference>
<dbReference type="Proteomes" id="UP000596311">
    <property type="component" value="Chromosome"/>
</dbReference>
<name>A0ABX7EJ67_9ACTN</name>
<accession>A0ABX7EJ67</accession>